<dbReference type="EMBL" id="AP023366">
    <property type="protein sequence ID" value="BCJ88586.1"/>
    <property type="molecule type" value="Genomic_DNA"/>
</dbReference>
<accession>A0A7I8DI32</accession>
<dbReference type="KEGG" id="eff:skT53_35710"/>
<keyword evidence="1" id="KW-0175">Coiled coil</keyword>
<feature type="coiled-coil region" evidence="1">
    <location>
        <begin position="146"/>
        <end position="173"/>
    </location>
</feature>
<proteinExistence type="predicted"/>
<dbReference type="Proteomes" id="UP000593802">
    <property type="component" value="Chromosome"/>
</dbReference>
<organism evidence="4 5">
    <name type="scientific">Effusibacillus dendaii</name>
    <dbReference type="NCBI Taxonomy" id="2743772"/>
    <lineage>
        <taxon>Bacteria</taxon>
        <taxon>Bacillati</taxon>
        <taxon>Bacillota</taxon>
        <taxon>Bacilli</taxon>
        <taxon>Bacillales</taxon>
        <taxon>Alicyclobacillaceae</taxon>
        <taxon>Effusibacillus</taxon>
    </lineage>
</organism>
<evidence type="ECO:0000256" key="3">
    <source>
        <dbReference type="SAM" id="SignalP"/>
    </source>
</evidence>
<evidence type="ECO:0000256" key="2">
    <source>
        <dbReference type="SAM" id="Phobius"/>
    </source>
</evidence>
<sequence length="272" mass="30525">MFAKRKFWLVGLCTLVATVVVWAAAGGQASRFWKMGSGTADTDPVRKSAAISFLQKELQVNDATNIIIGEWQKLPPQNRAPSAAEIKQELSSIEQQIETIAAQKAQANAIREDRQSSIQAVENDFSNGRLTADDAAMLRSMFQQKVDKQVQEYNRLDERQKQLETRKQQLISIQNGEALQYAEAEIEKGLMAYRTTTVFYDPKRQHILTAEEVRDHPAASEWKANHPDRTANRISRNVIVAGSGSILLIGGTALLSVLYRRRQTLKVLHPHT</sequence>
<gene>
    <name evidence="4" type="ORF">skT53_35710</name>
</gene>
<protein>
    <submittedName>
        <fullName evidence="4">Uncharacterized protein</fullName>
    </submittedName>
</protein>
<keyword evidence="5" id="KW-1185">Reference proteome</keyword>
<reference evidence="4 5" key="1">
    <citation type="submission" date="2020-08" db="EMBL/GenBank/DDBJ databases">
        <title>Complete Genome Sequence of Effusibacillus dendaii Strain skT53, Isolated from Farmland soil.</title>
        <authorList>
            <person name="Konishi T."/>
            <person name="Kawasaki H."/>
        </authorList>
    </citation>
    <scope>NUCLEOTIDE SEQUENCE [LARGE SCALE GENOMIC DNA]</scope>
    <source>
        <strain evidence="5">skT53</strain>
    </source>
</reference>
<feature type="transmembrane region" description="Helical" evidence="2">
    <location>
        <begin position="238"/>
        <end position="259"/>
    </location>
</feature>
<keyword evidence="2" id="KW-1133">Transmembrane helix</keyword>
<feature type="signal peptide" evidence="3">
    <location>
        <begin position="1"/>
        <end position="23"/>
    </location>
</feature>
<evidence type="ECO:0000256" key="1">
    <source>
        <dbReference type="SAM" id="Coils"/>
    </source>
</evidence>
<name>A0A7I8DI32_9BACL</name>
<dbReference type="RefSeq" id="WP_200759171.1">
    <property type="nucleotide sequence ID" value="NZ_AP023366.1"/>
</dbReference>
<feature type="coiled-coil region" evidence="1">
    <location>
        <begin position="83"/>
        <end position="113"/>
    </location>
</feature>
<evidence type="ECO:0000313" key="5">
    <source>
        <dbReference type="Proteomes" id="UP000593802"/>
    </source>
</evidence>
<dbReference type="AlphaFoldDB" id="A0A7I8DI32"/>
<keyword evidence="3" id="KW-0732">Signal</keyword>
<evidence type="ECO:0000313" key="4">
    <source>
        <dbReference type="EMBL" id="BCJ88586.1"/>
    </source>
</evidence>
<keyword evidence="2" id="KW-0472">Membrane</keyword>
<feature type="chain" id="PRO_5032550651" evidence="3">
    <location>
        <begin position="24"/>
        <end position="272"/>
    </location>
</feature>
<keyword evidence="2" id="KW-0812">Transmembrane</keyword>